<dbReference type="RefSeq" id="WP_345446939.1">
    <property type="nucleotide sequence ID" value="NZ_BAABKP010000005.1"/>
</dbReference>
<accession>A0ABP9BRH3</accession>
<evidence type="ECO:0000313" key="5">
    <source>
        <dbReference type="EMBL" id="GAA4799429.1"/>
    </source>
</evidence>
<dbReference type="EMBL" id="BAABKP010000005">
    <property type="protein sequence ID" value="GAA4799429.1"/>
    <property type="molecule type" value="Genomic_DNA"/>
</dbReference>
<keyword evidence="3" id="KW-0560">Oxidoreductase</keyword>
<name>A0ABP9BRH3_9MICC</name>
<dbReference type="InterPro" id="IPR001613">
    <property type="entry name" value="Flavin_amine_oxidase"/>
</dbReference>
<keyword evidence="6" id="KW-1185">Reference proteome</keyword>
<organism evidence="5 6">
    <name type="scientific">Rothia endophytica</name>
    <dbReference type="NCBI Taxonomy" id="1324766"/>
    <lineage>
        <taxon>Bacteria</taxon>
        <taxon>Bacillati</taxon>
        <taxon>Actinomycetota</taxon>
        <taxon>Actinomycetes</taxon>
        <taxon>Micrococcales</taxon>
        <taxon>Micrococcaceae</taxon>
        <taxon>Rothia</taxon>
    </lineage>
</organism>
<dbReference type="Proteomes" id="UP001500187">
    <property type="component" value="Unassembled WGS sequence"/>
</dbReference>
<gene>
    <name evidence="5" type="ORF">GCM10023352_19150</name>
</gene>
<dbReference type="InterPro" id="IPR036188">
    <property type="entry name" value="FAD/NAD-bd_sf"/>
</dbReference>
<comment type="similarity">
    <text evidence="2">Belongs to the flavin monoamine oxidase family.</text>
</comment>
<evidence type="ECO:0000256" key="3">
    <source>
        <dbReference type="ARBA" id="ARBA00023002"/>
    </source>
</evidence>
<feature type="domain" description="Amine oxidase" evidence="4">
    <location>
        <begin position="18"/>
        <end position="470"/>
    </location>
</feature>
<evidence type="ECO:0000259" key="4">
    <source>
        <dbReference type="Pfam" id="PF01593"/>
    </source>
</evidence>
<evidence type="ECO:0000313" key="6">
    <source>
        <dbReference type="Proteomes" id="UP001500187"/>
    </source>
</evidence>
<dbReference type="Gene3D" id="3.50.50.60">
    <property type="entry name" value="FAD/NAD(P)-binding domain"/>
    <property type="match status" value="1"/>
</dbReference>
<dbReference type="PANTHER" id="PTHR43563:SF1">
    <property type="entry name" value="AMINE OXIDASE [FLAVIN-CONTAINING] B"/>
    <property type="match status" value="1"/>
</dbReference>
<dbReference type="SUPFAM" id="SSF51905">
    <property type="entry name" value="FAD/NAD(P)-binding domain"/>
    <property type="match status" value="1"/>
</dbReference>
<reference evidence="6" key="1">
    <citation type="journal article" date="2019" name="Int. J. Syst. Evol. Microbiol.">
        <title>The Global Catalogue of Microorganisms (GCM) 10K type strain sequencing project: providing services to taxonomists for standard genome sequencing and annotation.</title>
        <authorList>
            <consortium name="The Broad Institute Genomics Platform"/>
            <consortium name="The Broad Institute Genome Sequencing Center for Infectious Disease"/>
            <person name="Wu L."/>
            <person name="Ma J."/>
        </authorList>
    </citation>
    <scope>NUCLEOTIDE SEQUENCE [LARGE SCALE GENOMIC DNA]</scope>
    <source>
        <strain evidence="6">JCM 18541</strain>
    </source>
</reference>
<dbReference type="InterPro" id="IPR050703">
    <property type="entry name" value="Flavin_MAO"/>
</dbReference>
<dbReference type="PRINTS" id="PR00757">
    <property type="entry name" value="AMINEOXDASEF"/>
</dbReference>
<dbReference type="InterPro" id="IPR002937">
    <property type="entry name" value="Amino_oxidase"/>
</dbReference>
<evidence type="ECO:0000256" key="2">
    <source>
        <dbReference type="ARBA" id="ARBA00005995"/>
    </source>
</evidence>
<evidence type="ECO:0000256" key="1">
    <source>
        <dbReference type="ARBA" id="ARBA00001974"/>
    </source>
</evidence>
<protein>
    <submittedName>
        <fullName evidence="5">NAD(P)/FAD-dependent oxidoreductase</fullName>
    </submittedName>
</protein>
<dbReference type="SUPFAM" id="SSF54373">
    <property type="entry name" value="FAD-linked reductases, C-terminal domain"/>
    <property type="match status" value="1"/>
</dbReference>
<comment type="caution">
    <text evidence="5">The sequence shown here is derived from an EMBL/GenBank/DDBJ whole genome shotgun (WGS) entry which is preliminary data.</text>
</comment>
<comment type="cofactor">
    <cofactor evidence="1">
        <name>FAD</name>
        <dbReference type="ChEBI" id="CHEBI:57692"/>
    </cofactor>
</comment>
<dbReference type="Pfam" id="PF01593">
    <property type="entry name" value="Amino_oxidase"/>
    <property type="match status" value="1"/>
</dbReference>
<dbReference type="PANTHER" id="PTHR43563">
    <property type="entry name" value="AMINE OXIDASE"/>
    <property type="match status" value="1"/>
</dbReference>
<sequence>MAPQEITRDVVIIGAGPAGLTAAYRLQQAGHSVAVLEARHRVGGRTWNGDIDGAFIEIGGQWISPDQTELAALVKELGLTTFDRYREGDSIYKNLAGDVIQYNGDTFPVDEATTAEMQRLIGLMDKLTAEVDPAAPWEHPRAKEYDAISFREWLKTQTDNDEARNNISLFIAGAMLTKPEHAFSLLQALLMSSSAGSFSHLVDEDFILDKRVLGGMQKVSLGLAEKIGDDNIVLGHPVRVLRWQEEGDYPVLAEAEDFGEDGVANPEGGVKVRAQYAIMAVPPNLYSRVSFVPSLDRRQHQMHQHQSLGLVIKVHAVYDRPFWRDRGLSGTCFACENLVQEIYDNTNYDPATGEEETRGTLVGFISDEKADLMFTLSEEERKTAILDAMAELIGEEAKNPVTFYLSDWGAEEWTRGAYAASYDLGGLSRWGQYQHDPVGPIHWACSDIAGEGYQHVDGAVRMGQQVAKQLSEKL</sequence>
<proteinExistence type="inferred from homology"/>